<protein>
    <submittedName>
        <fullName evidence="1">Uncharacterized protein</fullName>
    </submittedName>
</protein>
<reference evidence="1 2" key="1">
    <citation type="submission" date="2024-11" db="EMBL/GenBank/DDBJ databases">
        <authorList>
            <person name="Heng Y.C."/>
            <person name="Lim A.C.H."/>
            <person name="Lee J.K.Y."/>
            <person name="Kittelmann S."/>
        </authorList>
    </citation>
    <scope>NUCLEOTIDE SEQUENCE [LARGE SCALE GENOMIC DNA]</scope>
    <source>
        <strain evidence="1 2">WILCCON 0202</strain>
    </source>
</reference>
<accession>A0ABW8TXF0</accession>
<comment type="caution">
    <text evidence="1">The sequence shown here is derived from an EMBL/GenBank/DDBJ whole genome shotgun (WGS) entry which is preliminary data.</text>
</comment>
<evidence type="ECO:0000313" key="1">
    <source>
        <dbReference type="EMBL" id="MFL0269231.1"/>
    </source>
</evidence>
<proteinExistence type="predicted"/>
<sequence>MKGLIKVRVYIKLNSGKSFKVPAPIGLVKAALSLGGFGMNIAKRYIPEDQRQYIECLDFKELRKGFNVLKDYKGLELVEVKAQDGTEVRIII</sequence>
<dbReference type="EMBL" id="JBJHZY010000003">
    <property type="protein sequence ID" value="MFL0269231.1"/>
    <property type="molecule type" value="Genomic_DNA"/>
</dbReference>
<keyword evidence="2" id="KW-1185">Reference proteome</keyword>
<dbReference type="Proteomes" id="UP001623661">
    <property type="component" value="Unassembled WGS sequence"/>
</dbReference>
<evidence type="ECO:0000313" key="2">
    <source>
        <dbReference type="Proteomes" id="UP001623661"/>
    </source>
</evidence>
<gene>
    <name evidence="1" type="ORF">ACJDUH_14170</name>
</gene>
<name>A0ABW8TXF0_9CLOT</name>
<organism evidence="1 2">
    <name type="scientific">Candidatus Clostridium radicumherbarum</name>
    <dbReference type="NCBI Taxonomy" id="3381662"/>
    <lineage>
        <taxon>Bacteria</taxon>
        <taxon>Bacillati</taxon>
        <taxon>Bacillota</taxon>
        <taxon>Clostridia</taxon>
        <taxon>Eubacteriales</taxon>
        <taxon>Clostridiaceae</taxon>
        <taxon>Clostridium</taxon>
    </lineage>
</organism>